<keyword evidence="2" id="KW-1185">Reference proteome</keyword>
<protein>
    <submittedName>
        <fullName evidence="1">Uncharacterized protein</fullName>
    </submittedName>
</protein>
<sequence length="200" mass="22272">MTVLPDVTSEAGAISMAFDPITAKIIEMILTACDQFGLARLRQRAEDNHLARQIHFTMETKVTTPFRITFVKPPKSAAQLAIAGFERIDGPNEHSPRYQPVSVNDQLHSVLPSGRYRIVALYLDNQEIPEILGVGVFQSALIIPGKSQHLEVHGRPQSPDHGYQLSASEHQQLKEMLSWHSNPLRLPSTATMVYEGEVKP</sequence>
<dbReference type="EMBL" id="JACHMN010000002">
    <property type="protein sequence ID" value="MBB5868239.1"/>
    <property type="molecule type" value="Genomic_DNA"/>
</dbReference>
<evidence type="ECO:0000313" key="1">
    <source>
        <dbReference type="EMBL" id="MBB5868239.1"/>
    </source>
</evidence>
<dbReference type="Proteomes" id="UP000587527">
    <property type="component" value="Unassembled WGS sequence"/>
</dbReference>
<evidence type="ECO:0000313" key="2">
    <source>
        <dbReference type="Proteomes" id="UP000587527"/>
    </source>
</evidence>
<gene>
    <name evidence="1" type="ORF">F4553_001618</name>
</gene>
<dbReference type="AlphaFoldDB" id="A0A841BM17"/>
<proteinExistence type="predicted"/>
<organism evidence="1 2">
    <name type="scientific">Allocatelliglobosispora scoriae</name>
    <dbReference type="NCBI Taxonomy" id="643052"/>
    <lineage>
        <taxon>Bacteria</taxon>
        <taxon>Bacillati</taxon>
        <taxon>Actinomycetota</taxon>
        <taxon>Actinomycetes</taxon>
        <taxon>Micromonosporales</taxon>
        <taxon>Micromonosporaceae</taxon>
        <taxon>Allocatelliglobosispora</taxon>
    </lineage>
</organism>
<accession>A0A841BM17</accession>
<reference evidence="1 2" key="1">
    <citation type="submission" date="2020-08" db="EMBL/GenBank/DDBJ databases">
        <title>Sequencing the genomes of 1000 actinobacteria strains.</title>
        <authorList>
            <person name="Klenk H.-P."/>
        </authorList>
    </citation>
    <scope>NUCLEOTIDE SEQUENCE [LARGE SCALE GENOMIC DNA]</scope>
    <source>
        <strain evidence="1 2">DSM 45362</strain>
    </source>
</reference>
<name>A0A841BM17_9ACTN</name>
<comment type="caution">
    <text evidence="1">The sequence shown here is derived from an EMBL/GenBank/DDBJ whole genome shotgun (WGS) entry which is preliminary data.</text>
</comment>